<reference evidence="3 4" key="1">
    <citation type="journal article" date="2011" name="Front. Microbiol.">
        <title>Genomic signatures of strain selection and enhancement in Bacillus atrophaeus var. globigii, a historical biowarfare simulant.</title>
        <authorList>
            <person name="Gibbons H.S."/>
            <person name="Broomall S.M."/>
            <person name="McNew L.A."/>
            <person name="Daligault H."/>
            <person name="Chapman C."/>
            <person name="Bruce D."/>
            <person name="Karavis M."/>
            <person name="Krepps M."/>
            <person name="McGregor P.A."/>
            <person name="Hong C."/>
            <person name="Park K.H."/>
            <person name="Akmal A."/>
            <person name="Feldman A."/>
            <person name="Lin J.S."/>
            <person name="Chang W.E."/>
            <person name="Higgs B.W."/>
            <person name="Demirev P."/>
            <person name="Lindquist J."/>
            <person name="Liem A."/>
            <person name="Fochler E."/>
            <person name="Read T.D."/>
            <person name="Tapia R."/>
            <person name="Johnson S."/>
            <person name="Bishop-Lilly K.A."/>
            <person name="Detter C."/>
            <person name="Han C."/>
            <person name="Sozhamannan S."/>
            <person name="Rosenzweig C.N."/>
            <person name="Skowronski E.W."/>
        </authorList>
    </citation>
    <scope>NUCLEOTIDE SEQUENCE [LARGE SCALE GENOMIC DNA]</scope>
    <source>
        <strain evidence="3 4">MLST1</strain>
    </source>
</reference>
<feature type="chain" id="PRO_5019100699" description="Secreted protein" evidence="2">
    <location>
        <begin position="27"/>
        <end position="171"/>
    </location>
</feature>
<feature type="compositionally biased region" description="Basic and acidic residues" evidence="1">
    <location>
        <begin position="53"/>
        <end position="67"/>
    </location>
</feature>
<feature type="signal peptide" evidence="2">
    <location>
        <begin position="1"/>
        <end position="26"/>
    </location>
</feature>
<protein>
    <recommendedName>
        <fullName evidence="5">Secreted protein</fullName>
    </recommendedName>
</protein>
<evidence type="ECO:0000256" key="1">
    <source>
        <dbReference type="SAM" id="MobiDB-lite"/>
    </source>
</evidence>
<keyword evidence="4" id="KW-1185">Reference proteome</keyword>
<accession>A0A432W811</accession>
<evidence type="ECO:0008006" key="5">
    <source>
        <dbReference type="Google" id="ProtNLM"/>
    </source>
</evidence>
<dbReference type="Proteomes" id="UP000288293">
    <property type="component" value="Unassembled WGS sequence"/>
</dbReference>
<comment type="caution">
    <text evidence="3">The sequence shown here is derived from an EMBL/GenBank/DDBJ whole genome shotgun (WGS) entry which is preliminary data.</text>
</comment>
<name>A0A432W811_9GAMM</name>
<proteinExistence type="predicted"/>
<dbReference type="AlphaFoldDB" id="A0A432W811"/>
<evidence type="ECO:0000313" key="4">
    <source>
        <dbReference type="Proteomes" id="UP000288293"/>
    </source>
</evidence>
<evidence type="ECO:0000313" key="3">
    <source>
        <dbReference type="EMBL" id="RUO26247.1"/>
    </source>
</evidence>
<feature type="compositionally biased region" description="Polar residues" evidence="1">
    <location>
        <begin position="33"/>
        <end position="52"/>
    </location>
</feature>
<sequence length="171" mass="18926">MTFVNGIKVSVAAVICLGLLTACTKATENEPANGNLQQVADENNDRSPNTDSPGRRDQLSAPHESEHRELRNKIMQAATQRQADDIQQCQLIPFGHRPCGGAESYLLYSRQNMTDDELAELQTDINRFNELDRIIKSARQIVGTCQVIPEPTIQLVNNRCVAQPGSAHVPY</sequence>
<keyword evidence="2" id="KW-0732">Signal</keyword>
<feature type="region of interest" description="Disordered" evidence="1">
    <location>
        <begin position="33"/>
        <end position="67"/>
    </location>
</feature>
<gene>
    <name evidence="3" type="ORF">CWE09_05900</name>
</gene>
<dbReference type="EMBL" id="PIPL01000001">
    <property type="protein sequence ID" value="RUO26247.1"/>
    <property type="molecule type" value="Genomic_DNA"/>
</dbReference>
<evidence type="ECO:0000256" key="2">
    <source>
        <dbReference type="SAM" id="SignalP"/>
    </source>
</evidence>
<dbReference type="RefSeq" id="WP_126803061.1">
    <property type="nucleotide sequence ID" value="NZ_PIPL01000001.1"/>
</dbReference>
<organism evidence="3 4">
    <name type="scientific">Aliidiomarina minuta</name>
    <dbReference type="NCBI Taxonomy" id="880057"/>
    <lineage>
        <taxon>Bacteria</taxon>
        <taxon>Pseudomonadati</taxon>
        <taxon>Pseudomonadota</taxon>
        <taxon>Gammaproteobacteria</taxon>
        <taxon>Alteromonadales</taxon>
        <taxon>Idiomarinaceae</taxon>
        <taxon>Aliidiomarina</taxon>
    </lineage>
</organism>
<dbReference type="OrthoDB" id="8703681at2"/>